<dbReference type="Proteomes" id="UP001321473">
    <property type="component" value="Unassembled WGS sequence"/>
</dbReference>
<dbReference type="GO" id="GO:0016787">
    <property type="term" value="F:hydrolase activity"/>
    <property type="evidence" value="ECO:0007669"/>
    <property type="project" value="UniProtKB-KW"/>
</dbReference>
<proteinExistence type="inferred from homology"/>
<dbReference type="GO" id="GO:0006310">
    <property type="term" value="P:DNA recombination"/>
    <property type="evidence" value="ECO:0007669"/>
    <property type="project" value="UniProtKB-KW"/>
</dbReference>
<reference evidence="3 4" key="1">
    <citation type="journal article" date="2023" name="Arcadia Sci">
        <title>De novo assembly of a long-read Amblyomma americanum tick genome.</title>
        <authorList>
            <person name="Chou S."/>
            <person name="Poskanzer K.E."/>
            <person name="Rollins M."/>
            <person name="Thuy-Boun P.S."/>
        </authorList>
    </citation>
    <scope>NUCLEOTIDE SEQUENCE [LARGE SCALE GENOMIC DNA]</scope>
    <source>
        <strain evidence="3">F_SG_1</strain>
        <tissue evidence="3">Salivary glands</tissue>
    </source>
</reference>
<evidence type="ECO:0000313" key="3">
    <source>
        <dbReference type="EMBL" id="KAK8768809.1"/>
    </source>
</evidence>
<dbReference type="InterPro" id="IPR051055">
    <property type="entry name" value="PIF1_helicase"/>
</dbReference>
<keyword evidence="4" id="KW-1185">Reference proteome</keyword>
<keyword evidence="1" id="KW-0378">Hydrolase</keyword>
<dbReference type="GO" id="GO:0043139">
    <property type="term" value="F:5'-3' DNA helicase activity"/>
    <property type="evidence" value="ECO:0007669"/>
    <property type="project" value="UniProtKB-EC"/>
</dbReference>
<comment type="catalytic activity">
    <reaction evidence="1">
        <text>ATP + H2O = ADP + phosphate + H(+)</text>
        <dbReference type="Rhea" id="RHEA:13065"/>
        <dbReference type="ChEBI" id="CHEBI:15377"/>
        <dbReference type="ChEBI" id="CHEBI:15378"/>
        <dbReference type="ChEBI" id="CHEBI:30616"/>
        <dbReference type="ChEBI" id="CHEBI:43474"/>
        <dbReference type="ChEBI" id="CHEBI:456216"/>
        <dbReference type="EC" id="5.6.2.3"/>
    </reaction>
</comment>
<comment type="similarity">
    <text evidence="1">Belongs to the helicase family.</text>
</comment>
<dbReference type="Gene3D" id="3.40.50.300">
    <property type="entry name" value="P-loop containing nucleotide triphosphate hydrolases"/>
    <property type="match status" value="1"/>
</dbReference>
<protein>
    <recommendedName>
        <fullName evidence="1">ATP-dependent DNA helicase</fullName>
        <ecNumber evidence="1">5.6.2.3</ecNumber>
    </recommendedName>
</protein>
<dbReference type="Pfam" id="PF05970">
    <property type="entry name" value="PIF1"/>
    <property type="match status" value="1"/>
</dbReference>
<accession>A0AAQ4E269</accession>
<evidence type="ECO:0000259" key="2">
    <source>
        <dbReference type="Pfam" id="PF05970"/>
    </source>
</evidence>
<comment type="cofactor">
    <cofactor evidence="1">
        <name>Mg(2+)</name>
        <dbReference type="ChEBI" id="CHEBI:18420"/>
    </cofactor>
</comment>
<dbReference type="PANTHER" id="PTHR47642">
    <property type="entry name" value="ATP-DEPENDENT DNA HELICASE"/>
    <property type="match status" value="1"/>
</dbReference>
<keyword evidence="1" id="KW-0347">Helicase</keyword>
<name>A0AAQ4E269_AMBAM</name>
<keyword evidence="1" id="KW-0547">Nucleotide-binding</keyword>
<organism evidence="3 4">
    <name type="scientific">Amblyomma americanum</name>
    <name type="common">Lone star tick</name>
    <dbReference type="NCBI Taxonomy" id="6943"/>
    <lineage>
        <taxon>Eukaryota</taxon>
        <taxon>Metazoa</taxon>
        <taxon>Ecdysozoa</taxon>
        <taxon>Arthropoda</taxon>
        <taxon>Chelicerata</taxon>
        <taxon>Arachnida</taxon>
        <taxon>Acari</taxon>
        <taxon>Parasitiformes</taxon>
        <taxon>Ixodida</taxon>
        <taxon>Ixodoidea</taxon>
        <taxon>Ixodidae</taxon>
        <taxon>Amblyomminae</taxon>
        <taxon>Amblyomma</taxon>
    </lineage>
</organism>
<dbReference type="EC" id="5.6.2.3" evidence="1"/>
<sequence>MEEECLDQSSIDVWKTTMIERYEDHAPELEAVTLAEFATDYNMYTWQKGFQRVILRYRGYSIDDPVNFKREHVLHFLLFHKEVDVLDQNCFERVYEENSDVFREHTAHYQTDVNIEELYEVCNSLIRPYEEKRVTASEISDVRVHPAAMEKADSDLIDVGAVESNAPFKQCPAVCTRQDVMSRDQYLDTMRKTNEEQYEIVREVVHRLTTPDSPPLQIFFTGVAECGETFVLRLIIDVYNPAGSYNLTANVACAATGKAAVALSGVTVHAAFKLSLKTDGGLRDELNTVSYAFRSVRCVIIEEVSKMFADILQRIDSRLRSITCKYL</sequence>
<comment type="caution">
    <text evidence="3">The sequence shown here is derived from an EMBL/GenBank/DDBJ whole genome shotgun (WGS) entry which is preliminary data.</text>
</comment>
<keyword evidence="1" id="KW-0067">ATP-binding</keyword>
<keyword evidence="1" id="KW-0233">DNA recombination</keyword>
<keyword evidence="1" id="KW-0234">DNA repair</keyword>
<dbReference type="InterPro" id="IPR027417">
    <property type="entry name" value="P-loop_NTPase"/>
</dbReference>
<dbReference type="PANTHER" id="PTHR47642:SF5">
    <property type="entry name" value="ATP-DEPENDENT DNA HELICASE"/>
    <property type="match status" value="1"/>
</dbReference>
<evidence type="ECO:0000313" key="4">
    <source>
        <dbReference type="Proteomes" id="UP001321473"/>
    </source>
</evidence>
<dbReference type="GO" id="GO:0000723">
    <property type="term" value="P:telomere maintenance"/>
    <property type="evidence" value="ECO:0007669"/>
    <property type="project" value="InterPro"/>
</dbReference>
<dbReference type="GO" id="GO:0005524">
    <property type="term" value="F:ATP binding"/>
    <property type="evidence" value="ECO:0007669"/>
    <property type="project" value="UniProtKB-KW"/>
</dbReference>
<dbReference type="InterPro" id="IPR010285">
    <property type="entry name" value="DNA_helicase_pif1-like_DEAD"/>
</dbReference>
<evidence type="ECO:0000256" key="1">
    <source>
        <dbReference type="RuleBase" id="RU363044"/>
    </source>
</evidence>
<feature type="domain" description="DNA helicase Pif1-like DEAD-box helicase" evidence="2">
    <location>
        <begin position="194"/>
        <end position="323"/>
    </location>
</feature>
<dbReference type="GO" id="GO:0006281">
    <property type="term" value="P:DNA repair"/>
    <property type="evidence" value="ECO:0007669"/>
    <property type="project" value="UniProtKB-KW"/>
</dbReference>
<keyword evidence="1" id="KW-0227">DNA damage</keyword>
<dbReference type="AlphaFoldDB" id="A0AAQ4E269"/>
<dbReference type="EMBL" id="JARKHS020023422">
    <property type="protein sequence ID" value="KAK8768809.1"/>
    <property type="molecule type" value="Genomic_DNA"/>
</dbReference>
<gene>
    <name evidence="3" type="ORF">V5799_014726</name>
</gene>